<evidence type="ECO:0000313" key="4">
    <source>
        <dbReference type="Proteomes" id="UP000245884"/>
    </source>
</evidence>
<feature type="compositionally biased region" description="Basic and acidic residues" evidence="1">
    <location>
        <begin position="379"/>
        <end position="392"/>
    </location>
</feature>
<feature type="region of interest" description="Disordered" evidence="1">
    <location>
        <begin position="122"/>
        <end position="153"/>
    </location>
</feature>
<feature type="compositionally biased region" description="Basic and acidic residues" evidence="1">
    <location>
        <begin position="902"/>
        <end position="940"/>
    </location>
</feature>
<feature type="compositionally biased region" description="Polar residues" evidence="1">
    <location>
        <begin position="125"/>
        <end position="135"/>
    </location>
</feature>
<feature type="compositionally biased region" description="Basic and acidic residues" evidence="1">
    <location>
        <begin position="708"/>
        <end position="721"/>
    </location>
</feature>
<dbReference type="EMBL" id="KZ819663">
    <property type="protein sequence ID" value="PWN29789.1"/>
    <property type="molecule type" value="Genomic_DNA"/>
</dbReference>
<evidence type="ECO:0000313" key="3">
    <source>
        <dbReference type="EMBL" id="PWN29789.1"/>
    </source>
</evidence>
<dbReference type="AlphaFoldDB" id="A0A316UWX5"/>
<keyword evidence="4" id="KW-1185">Reference proteome</keyword>
<evidence type="ECO:0000256" key="1">
    <source>
        <dbReference type="SAM" id="MobiDB-lite"/>
    </source>
</evidence>
<evidence type="ECO:0000256" key="2">
    <source>
        <dbReference type="SAM" id="Phobius"/>
    </source>
</evidence>
<gene>
    <name evidence="3" type="ORF">BDZ90DRAFT_226023</name>
</gene>
<reference evidence="3 4" key="1">
    <citation type="journal article" date="2018" name="Mol. Biol. Evol.">
        <title>Broad Genomic Sampling Reveals a Smut Pathogenic Ancestry of the Fungal Clade Ustilaginomycotina.</title>
        <authorList>
            <person name="Kijpornyongpan T."/>
            <person name="Mondo S.J."/>
            <person name="Barry K."/>
            <person name="Sandor L."/>
            <person name="Lee J."/>
            <person name="Lipzen A."/>
            <person name="Pangilinan J."/>
            <person name="LaButti K."/>
            <person name="Hainaut M."/>
            <person name="Henrissat B."/>
            <person name="Grigoriev I.V."/>
            <person name="Spatafora J.W."/>
            <person name="Aime M.C."/>
        </authorList>
    </citation>
    <scope>NUCLEOTIDE SEQUENCE [LARGE SCALE GENOMIC DNA]</scope>
    <source>
        <strain evidence="3 4">MCA 5214</strain>
    </source>
</reference>
<keyword evidence="2" id="KW-0472">Membrane</keyword>
<feature type="compositionally biased region" description="Polar residues" evidence="1">
    <location>
        <begin position="302"/>
        <end position="311"/>
    </location>
</feature>
<feature type="compositionally biased region" description="Basic residues" evidence="1">
    <location>
        <begin position="673"/>
        <end position="684"/>
    </location>
</feature>
<dbReference type="GeneID" id="37026516"/>
<proteinExistence type="predicted"/>
<feature type="compositionally biased region" description="Basic and acidic residues" evidence="1">
    <location>
        <begin position="609"/>
        <end position="618"/>
    </location>
</feature>
<dbReference type="RefSeq" id="XP_025364401.1">
    <property type="nucleotide sequence ID" value="XM_025504693.1"/>
</dbReference>
<feature type="region of interest" description="Disordered" evidence="1">
    <location>
        <begin position="902"/>
        <end position="952"/>
    </location>
</feature>
<feature type="compositionally biased region" description="Pro residues" evidence="1">
    <location>
        <begin position="583"/>
        <end position="592"/>
    </location>
</feature>
<feature type="compositionally biased region" description="Basic and acidic residues" evidence="1">
    <location>
        <begin position="404"/>
        <end position="434"/>
    </location>
</feature>
<protein>
    <submittedName>
        <fullName evidence="3">Uncharacterized protein</fullName>
    </submittedName>
</protein>
<keyword evidence="2" id="KW-1133">Transmembrane helix</keyword>
<feature type="compositionally biased region" description="Acidic residues" evidence="1">
    <location>
        <begin position="729"/>
        <end position="745"/>
    </location>
</feature>
<organism evidence="3 4">
    <name type="scientific">Jaminaea rosea</name>
    <dbReference type="NCBI Taxonomy" id="1569628"/>
    <lineage>
        <taxon>Eukaryota</taxon>
        <taxon>Fungi</taxon>
        <taxon>Dikarya</taxon>
        <taxon>Basidiomycota</taxon>
        <taxon>Ustilaginomycotina</taxon>
        <taxon>Exobasidiomycetes</taxon>
        <taxon>Microstromatales</taxon>
        <taxon>Microstromatales incertae sedis</taxon>
        <taxon>Jaminaea</taxon>
    </lineage>
</organism>
<feature type="compositionally biased region" description="Basic and acidic residues" evidence="1">
    <location>
        <begin position="259"/>
        <end position="301"/>
    </location>
</feature>
<feature type="region of interest" description="Disordered" evidence="1">
    <location>
        <begin position="1"/>
        <end position="105"/>
    </location>
</feature>
<feature type="compositionally biased region" description="Low complexity" evidence="1">
    <location>
        <begin position="40"/>
        <end position="58"/>
    </location>
</feature>
<feature type="compositionally biased region" description="Low complexity" evidence="1">
    <location>
        <begin position="619"/>
        <end position="655"/>
    </location>
</feature>
<accession>A0A316UWX5</accession>
<keyword evidence="2" id="KW-0812">Transmembrane</keyword>
<feature type="compositionally biased region" description="Pro residues" evidence="1">
    <location>
        <begin position="492"/>
        <end position="511"/>
    </location>
</feature>
<feature type="compositionally biased region" description="Basic and acidic residues" evidence="1">
    <location>
        <begin position="312"/>
        <end position="355"/>
    </location>
</feature>
<feature type="compositionally biased region" description="Low complexity" evidence="1">
    <location>
        <begin position="512"/>
        <end position="545"/>
    </location>
</feature>
<name>A0A316UWX5_9BASI</name>
<feature type="region of interest" description="Disordered" evidence="1">
    <location>
        <begin position="212"/>
        <end position="765"/>
    </location>
</feature>
<sequence>MAPTSPKHVVASRQSVGDNWPSWIIKGPIYDKPGSDPISQQIQADQEAQAQQNQQSQQGETAPPTAQHQQVRCRAKGNKVKPSADETKASMAGHNAAPSHATGKSHVAVVKEDHYQAVAMEQEPGQAQGQDQSQTPPAPERSRPFGLDDLDIPSNVPVGPIYNEAGDDVTGQAPSLQSIKDTILNWLHNQRRSTGQHHEQQHHFVDASMAKAKASLRSDSHHGQHLHRRNAPPADLQLDHPGQRRPPMSLDYPATSPKELPHEDLRQPQPHSRAEHPAEDQSEGHPEEHPDEHHPSSDKDQSAVNTDSPSESPKEEPHADLRHPEAHSELDADAHKQPHPPHPDDDHHRDHRSDDESFASSDYQERSRDLSDLLDDVNDEIRHLGHDIKPRADSGSQTQADFIKSLEKIQHQLDDLEQKLHKQQHKGKDSKDKSPLGTFDDDEDEDRDDRQDEEEEGHHHHHHRDRDIENLRKRLPHAFLTKVKRQQTIQIPPIPPIPSMPPIPSIPPIPGSSPVSSPGASPAQQTQDGGNQRGRNQQHAGQGQHPDAKRVAAIPAEDIHESSPESVKTNNARDESIEAPTAPAVPPVPPYSKPAVPAVPAIPSQQQQTRREVLDKRQQAPAAPTVPTAPQAPALPNASAAPAAPAAPTSPERPSNGSLARREISPSSPSSAGKKRLYGIHRKQKAEAEAKIRCSHGAAAQSHHGKRLFGEHHREEAEAKSKCPPSGEEKDDDKDDDEDADDDRDGEDRHHHHARDSKAAMSPDIERLHQAYRAPPLVRRQDHTHLVEDATISTSASLSATASAAAASNYNATLGTNLSCLESLGLMVVIFAVLMSIVTWLGAKRAYHARRRMQRRHQATVVEHAKVFSNGIDIDVHSHGPSGDDTLVNSSPVDRADQIGKGKKELDQHAAQHLDRSDADSRAPEDGERQSLLLSRRDEEGIFVLEPTQPRH</sequence>
<feature type="compositionally biased region" description="Acidic residues" evidence="1">
    <location>
        <begin position="439"/>
        <end position="455"/>
    </location>
</feature>
<dbReference type="STRING" id="1569628.A0A316UWX5"/>
<feature type="transmembrane region" description="Helical" evidence="2">
    <location>
        <begin position="824"/>
        <end position="843"/>
    </location>
</feature>
<dbReference type="Proteomes" id="UP000245884">
    <property type="component" value="Unassembled WGS sequence"/>
</dbReference>